<evidence type="ECO:0000256" key="6">
    <source>
        <dbReference type="ARBA" id="ARBA00023136"/>
    </source>
</evidence>
<dbReference type="OrthoDB" id="9807111at2"/>
<dbReference type="GO" id="GO:0005886">
    <property type="term" value="C:plasma membrane"/>
    <property type="evidence" value="ECO:0007669"/>
    <property type="project" value="UniProtKB-SubCell"/>
</dbReference>
<keyword evidence="6 7" id="KW-0472">Membrane</keyword>
<dbReference type="GO" id="GO:0022857">
    <property type="term" value="F:transmembrane transporter activity"/>
    <property type="evidence" value="ECO:0007669"/>
    <property type="project" value="InterPro"/>
</dbReference>
<evidence type="ECO:0000256" key="4">
    <source>
        <dbReference type="ARBA" id="ARBA00022692"/>
    </source>
</evidence>
<dbReference type="PANTHER" id="PTHR30509">
    <property type="entry name" value="P-HYDROXYBENZOIC ACID EFFLUX PUMP SUBUNIT-RELATED"/>
    <property type="match status" value="1"/>
</dbReference>
<evidence type="ECO:0000256" key="2">
    <source>
        <dbReference type="ARBA" id="ARBA00022448"/>
    </source>
</evidence>
<feature type="transmembrane region" description="Helical" evidence="7">
    <location>
        <begin position="510"/>
        <end position="529"/>
    </location>
</feature>
<evidence type="ECO:0000256" key="1">
    <source>
        <dbReference type="ARBA" id="ARBA00004651"/>
    </source>
</evidence>
<dbReference type="InterPro" id="IPR006726">
    <property type="entry name" value="PHBA_efflux_AaeB/fusaric-R"/>
</dbReference>
<organism evidence="8 9">
    <name type="scientific">Rhodoblastus acidophilus</name>
    <name type="common">Rhodopseudomonas acidophila</name>
    <dbReference type="NCBI Taxonomy" id="1074"/>
    <lineage>
        <taxon>Bacteria</taxon>
        <taxon>Pseudomonadati</taxon>
        <taxon>Pseudomonadota</taxon>
        <taxon>Alphaproteobacteria</taxon>
        <taxon>Hyphomicrobiales</taxon>
        <taxon>Rhodoblastaceae</taxon>
        <taxon>Rhodoblastus</taxon>
    </lineage>
</organism>
<evidence type="ECO:0000313" key="8">
    <source>
        <dbReference type="EMBL" id="SNB51162.1"/>
    </source>
</evidence>
<feature type="transmembrane region" description="Helical" evidence="7">
    <location>
        <begin position="121"/>
        <end position="138"/>
    </location>
</feature>
<gene>
    <name evidence="8" type="ORF">SAMN06265338_10150</name>
</gene>
<feature type="transmembrane region" description="Helical" evidence="7">
    <location>
        <begin position="432"/>
        <end position="450"/>
    </location>
</feature>
<dbReference type="RefSeq" id="WP_088518570.1">
    <property type="nucleotide sequence ID" value="NZ_FYDG01000001.1"/>
</dbReference>
<evidence type="ECO:0000313" key="9">
    <source>
        <dbReference type="Proteomes" id="UP000198418"/>
    </source>
</evidence>
<name>A0A212PW58_RHOAC</name>
<protein>
    <submittedName>
        <fullName evidence="8">Uncharacterized membrane protein YccC</fullName>
    </submittedName>
</protein>
<sequence length="691" mass="73321">MIAWVLEKLIVVRDFMARPALLAHAARTTLAALLALYLAFALQLDTPYSAMVTVMIVSHPVQGSILAKSLWRLGGTLLGGAAAVVLMALAPQTPWLYLAGLAVWVGLGAAASTLLRGFRSYGAVLAGYTVALILPFAVSDPNSIFLVVTRRVAVVSLGIVCSAFVSAALVRPTAERGLERLLAGLLRDLVAYARIGLDPGQGEALRPLRNALGAKIGALETAIQFAAAEMPERALQATALREAAAGMFGAITAAAALTEAPPAHGPALSALLAETREALDLAAQSLAGQAGPAQEGGARDGAGLGGAIDRLDALRVRTQAALVAPESLNDSDALLVGDRLADLLGELVRALSGLDVSRHGIVREGPQRNAIHLDTEWAVRNGVRGALAVMLGGAMWFETAWPSGAMMLAGLTPNVVLLSLRERPSSDAIHLLWGIALGSLLGLFYLLWVLPQITDFPLLALWLAPPVFLAAAAMTAPPTMFYAIGFIVFFITLLMPSNPMVYDPAFFLDSAFATLVGAALTVLVHRYILPVDSRALRRHLLSEISADFARAFAAQEPEAVAWETRMHDRMRLLAARLRAANVPAELTLRNGFAALRLGRDVLRLRFLLAGDAWATQRVLDAIVARIAGERAALANAALFLHARADLPDEAERAAGLRRAAALLPAVESLARLHRHFFRQALSREPLPKASS</sequence>
<keyword evidence="3" id="KW-1003">Cell membrane</keyword>
<feature type="transmembrane region" description="Helical" evidence="7">
    <location>
        <begin position="73"/>
        <end position="90"/>
    </location>
</feature>
<accession>A0A212PW58</accession>
<dbReference type="PANTHER" id="PTHR30509:SF9">
    <property type="entry name" value="MULTIDRUG RESISTANCE PROTEIN MDTO"/>
    <property type="match status" value="1"/>
</dbReference>
<feature type="transmembrane region" description="Helical" evidence="7">
    <location>
        <begin position="456"/>
        <end position="473"/>
    </location>
</feature>
<evidence type="ECO:0000256" key="7">
    <source>
        <dbReference type="SAM" id="Phobius"/>
    </source>
</evidence>
<evidence type="ECO:0000256" key="5">
    <source>
        <dbReference type="ARBA" id="ARBA00022989"/>
    </source>
</evidence>
<feature type="transmembrane region" description="Helical" evidence="7">
    <location>
        <begin position="21"/>
        <end position="42"/>
    </location>
</feature>
<dbReference type="Pfam" id="PF04632">
    <property type="entry name" value="FUSC"/>
    <property type="match status" value="1"/>
</dbReference>
<keyword evidence="9" id="KW-1185">Reference proteome</keyword>
<dbReference type="AlphaFoldDB" id="A0A212PW58"/>
<keyword evidence="4 7" id="KW-0812">Transmembrane</keyword>
<evidence type="ECO:0000256" key="3">
    <source>
        <dbReference type="ARBA" id="ARBA00022475"/>
    </source>
</evidence>
<keyword evidence="2" id="KW-0813">Transport</keyword>
<reference evidence="9" key="1">
    <citation type="submission" date="2017-06" db="EMBL/GenBank/DDBJ databases">
        <authorList>
            <person name="Varghese N."/>
            <person name="Submissions S."/>
        </authorList>
    </citation>
    <scope>NUCLEOTIDE SEQUENCE [LARGE SCALE GENOMIC DNA]</scope>
    <source>
        <strain evidence="9">DSM 137</strain>
    </source>
</reference>
<comment type="subcellular location">
    <subcellularLocation>
        <location evidence="1">Cell membrane</location>
        <topology evidence="1">Multi-pass membrane protein</topology>
    </subcellularLocation>
</comment>
<dbReference type="EMBL" id="FYDG01000001">
    <property type="protein sequence ID" value="SNB51162.1"/>
    <property type="molecule type" value="Genomic_DNA"/>
</dbReference>
<keyword evidence="5 7" id="KW-1133">Transmembrane helix</keyword>
<feature type="transmembrane region" description="Helical" evidence="7">
    <location>
        <begin position="96"/>
        <end position="114"/>
    </location>
</feature>
<dbReference type="Proteomes" id="UP000198418">
    <property type="component" value="Unassembled WGS sequence"/>
</dbReference>
<feature type="transmembrane region" description="Helical" evidence="7">
    <location>
        <begin position="144"/>
        <end position="170"/>
    </location>
</feature>
<proteinExistence type="predicted"/>